<name>A0A846MFD4_9BACL</name>
<dbReference type="EMBL" id="JAASRS010000001">
    <property type="protein sequence ID" value="NIK15367.1"/>
    <property type="molecule type" value="Genomic_DNA"/>
</dbReference>
<proteinExistence type="predicted"/>
<organism evidence="3 4">
    <name type="scientific">Saccharococcus thermophilus</name>
    <dbReference type="NCBI Taxonomy" id="29396"/>
    <lineage>
        <taxon>Bacteria</taxon>
        <taxon>Bacillati</taxon>
        <taxon>Bacillota</taxon>
        <taxon>Bacilli</taxon>
        <taxon>Bacillales</taxon>
        <taxon>Anoxybacillaceae</taxon>
        <taxon>Saccharococcus</taxon>
    </lineage>
</organism>
<evidence type="ECO:0000256" key="1">
    <source>
        <dbReference type="SAM" id="MobiDB-lite"/>
    </source>
</evidence>
<keyword evidence="4" id="KW-1185">Reference proteome</keyword>
<dbReference type="Proteomes" id="UP000532769">
    <property type="component" value="Unassembled WGS sequence"/>
</dbReference>
<dbReference type="NCBIfam" id="NF041554">
    <property type="entry name" value="SA1362_fam"/>
    <property type="match status" value="1"/>
</dbReference>
<accession>A0A846MFD4</accession>
<feature type="transmembrane region" description="Helical" evidence="2">
    <location>
        <begin position="32"/>
        <end position="50"/>
    </location>
</feature>
<feature type="transmembrane region" description="Helical" evidence="2">
    <location>
        <begin position="7"/>
        <end position="26"/>
    </location>
</feature>
<reference evidence="3 4" key="1">
    <citation type="submission" date="2020-03" db="EMBL/GenBank/DDBJ databases">
        <title>Genomic Encyclopedia of Archaeal and Bacterial Type Strains, Phase II (KMG-II): from individual species to whole genera.</title>
        <authorList>
            <person name="Goeker M."/>
        </authorList>
    </citation>
    <scope>NUCLEOTIDE SEQUENCE [LARGE SCALE GENOMIC DNA]</scope>
    <source>
        <strain evidence="3 4">DSM 4749</strain>
    </source>
</reference>
<keyword evidence="2" id="KW-1133">Transmembrane helix</keyword>
<dbReference type="RefSeq" id="WP_166910212.1">
    <property type="nucleotide sequence ID" value="NZ_JAASRS010000001.1"/>
</dbReference>
<comment type="caution">
    <text evidence="3">The sequence shown here is derived from an EMBL/GenBank/DDBJ whole genome shotgun (WGS) entry which is preliminary data.</text>
</comment>
<keyword evidence="2" id="KW-0812">Transmembrane</keyword>
<evidence type="ECO:0000256" key="2">
    <source>
        <dbReference type="SAM" id="Phobius"/>
    </source>
</evidence>
<gene>
    <name evidence="3" type="ORF">BDD39_001877</name>
</gene>
<feature type="region of interest" description="Disordered" evidence="1">
    <location>
        <begin position="74"/>
        <end position="125"/>
    </location>
</feature>
<sequence>MRRGTIHPLVGITLFLGVLGILYTLFSHPTALFRKILFVMLVIAAIYVFYHFMYQRRTNKDHLAYLKAVRQSKKLHPQAARKQKTSNAHLKMKRPPRKRASTTHLTSHFAPSRRKSGGFFRSDVE</sequence>
<feature type="compositionally biased region" description="Basic residues" evidence="1">
    <location>
        <begin position="74"/>
        <end position="101"/>
    </location>
</feature>
<keyword evidence="2" id="KW-0472">Membrane</keyword>
<dbReference type="InterPro" id="IPR048110">
    <property type="entry name" value="SA1362/YqhP-like"/>
</dbReference>
<evidence type="ECO:0000313" key="3">
    <source>
        <dbReference type="EMBL" id="NIK15367.1"/>
    </source>
</evidence>
<evidence type="ECO:0000313" key="4">
    <source>
        <dbReference type="Proteomes" id="UP000532769"/>
    </source>
</evidence>
<dbReference type="AlphaFoldDB" id="A0A846MFD4"/>
<protein>
    <submittedName>
        <fullName evidence="3">Uncharacterized protein YacL</fullName>
    </submittedName>
</protein>